<dbReference type="Pfam" id="PF01553">
    <property type="entry name" value="Acyltransferase"/>
    <property type="match status" value="1"/>
</dbReference>
<dbReference type="PANTHER" id="PTHR10983">
    <property type="entry name" value="1-ACYLGLYCEROL-3-PHOSPHATE ACYLTRANSFERASE-RELATED"/>
    <property type="match status" value="1"/>
</dbReference>
<dbReference type="STRING" id="45607.A0A2T0FHR3"/>
<proteinExistence type="inferred from homology"/>
<evidence type="ECO:0000313" key="7">
    <source>
        <dbReference type="Proteomes" id="UP000238350"/>
    </source>
</evidence>
<dbReference type="SUPFAM" id="SSF69593">
    <property type="entry name" value="Glycerol-3-phosphate (1)-acyltransferase"/>
    <property type="match status" value="1"/>
</dbReference>
<keyword evidence="4" id="KW-1133">Transmembrane helix</keyword>
<gene>
    <name evidence="6" type="ORF">B9G98_02150</name>
</gene>
<organism evidence="6 7">
    <name type="scientific">Wickerhamiella sorbophila</name>
    <dbReference type="NCBI Taxonomy" id="45607"/>
    <lineage>
        <taxon>Eukaryota</taxon>
        <taxon>Fungi</taxon>
        <taxon>Dikarya</taxon>
        <taxon>Ascomycota</taxon>
        <taxon>Saccharomycotina</taxon>
        <taxon>Dipodascomycetes</taxon>
        <taxon>Dipodascales</taxon>
        <taxon>Trichomonascaceae</taxon>
        <taxon>Wickerhamiella</taxon>
    </lineage>
</organism>
<dbReference type="EMBL" id="NDIQ01000021">
    <property type="protein sequence ID" value="PRT54530.1"/>
    <property type="molecule type" value="Genomic_DNA"/>
</dbReference>
<accession>A0A2T0FHR3</accession>
<feature type="transmembrane region" description="Helical" evidence="4">
    <location>
        <begin position="12"/>
        <end position="34"/>
    </location>
</feature>
<dbReference type="GeneID" id="36515898"/>
<dbReference type="Pfam" id="PF16076">
    <property type="entry name" value="Acyltransf_C"/>
    <property type="match status" value="1"/>
</dbReference>
<keyword evidence="3" id="KW-0012">Acyltransferase</keyword>
<name>A0A2T0FHR3_9ASCO</name>
<reference evidence="6 7" key="1">
    <citation type="submission" date="2017-04" db="EMBL/GenBank/DDBJ databases">
        <title>Genome sequencing of [Candida] sorbophila.</title>
        <authorList>
            <person name="Ahn J.O."/>
        </authorList>
    </citation>
    <scope>NUCLEOTIDE SEQUENCE [LARGE SCALE GENOMIC DNA]</scope>
    <source>
        <strain evidence="6 7">DS02</strain>
    </source>
</reference>
<evidence type="ECO:0000259" key="5">
    <source>
        <dbReference type="SMART" id="SM00563"/>
    </source>
</evidence>
<dbReference type="GO" id="GO:0036149">
    <property type="term" value="P:phosphatidylinositol acyl-chain remodeling"/>
    <property type="evidence" value="ECO:0007669"/>
    <property type="project" value="TreeGrafter"/>
</dbReference>
<keyword evidence="7" id="KW-1185">Reference proteome</keyword>
<dbReference type="Proteomes" id="UP000238350">
    <property type="component" value="Unassembled WGS sequence"/>
</dbReference>
<sequence>MTAIAKLRGTVLFLYYLTSCVATYLSTVAGYPLWLFSSNLARAWMASGKRLFASIQVAVLQVFTNSQIKLYVDPQIRDQFSIEEKTGHLRTNLSPRSIIISNHQLYSDWVYIWWLAYTSNLSDAIKILLKDSLKRIPIFGWGMQHFEFIFLKRKWAEDEATIAKHMSDLSHEPSLPAMVVLFPEGTTMSTGGYSRNHAYAEKNGIKEFNHLLLPRARGLQAILKGGCLPYLYDLTFYYAGIPEGTYGEEFYTLARTYAGGQSPPEIKIHIRRFETKDIPYDNDAALAEWLNKVWSEKDKIFEQLKSNTIAEEPLETTVRLDSVLEVLEPFNVPLMAYLGTKLLRKWLN</sequence>
<keyword evidence="2" id="KW-0808">Transferase</keyword>
<comment type="caution">
    <text evidence="6">The sequence shown here is derived from an EMBL/GenBank/DDBJ whole genome shotgun (WGS) entry which is preliminary data.</text>
</comment>
<evidence type="ECO:0000256" key="3">
    <source>
        <dbReference type="ARBA" id="ARBA00023315"/>
    </source>
</evidence>
<dbReference type="GO" id="GO:0005783">
    <property type="term" value="C:endoplasmic reticulum"/>
    <property type="evidence" value="ECO:0007669"/>
    <property type="project" value="TreeGrafter"/>
</dbReference>
<evidence type="ECO:0000256" key="1">
    <source>
        <dbReference type="ARBA" id="ARBA00008655"/>
    </source>
</evidence>
<evidence type="ECO:0000256" key="4">
    <source>
        <dbReference type="SAM" id="Phobius"/>
    </source>
</evidence>
<dbReference type="OrthoDB" id="189226at2759"/>
<keyword evidence="4" id="KW-0472">Membrane</keyword>
<dbReference type="RefSeq" id="XP_024664475.1">
    <property type="nucleotide sequence ID" value="XM_024808707.1"/>
</dbReference>
<evidence type="ECO:0000313" key="6">
    <source>
        <dbReference type="EMBL" id="PRT54530.1"/>
    </source>
</evidence>
<comment type="similarity">
    <text evidence="1">Belongs to the 1-acyl-sn-glycerol-3-phosphate acyltransferase family.</text>
</comment>
<dbReference type="CDD" id="cd07990">
    <property type="entry name" value="LPLAT_LCLAT1-like"/>
    <property type="match status" value="1"/>
</dbReference>
<dbReference type="AlphaFoldDB" id="A0A2T0FHR3"/>
<protein>
    <recommendedName>
        <fullName evidence="5">Phospholipid/glycerol acyltransferase domain-containing protein</fullName>
    </recommendedName>
</protein>
<dbReference type="PANTHER" id="PTHR10983:SF16">
    <property type="entry name" value="LYSOCARDIOLIPIN ACYLTRANSFERASE 1"/>
    <property type="match status" value="1"/>
</dbReference>
<dbReference type="GO" id="GO:0016746">
    <property type="term" value="F:acyltransferase activity"/>
    <property type="evidence" value="ECO:0007669"/>
    <property type="project" value="UniProtKB-KW"/>
</dbReference>
<dbReference type="InterPro" id="IPR032098">
    <property type="entry name" value="Acyltransf_C"/>
</dbReference>
<dbReference type="SMART" id="SM00563">
    <property type="entry name" value="PlsC"/>
    <property type="match status" value="1"/>
</dbReference>
<evidence type="ECO:0000256" key="2">
    <source>
        <dbReference type="ARBA" id="ARBA00022679"/>
    </source>
</evidence>
<dbReference type="InterPro" id="IPR002123">
    <property type="entry name" value="Plipid/glycerol_acylTrfase"/>
</dbReference>
<feature type="domain" description="Phospholipid/glycerol acyltransferase" evidence="5">
    <location>
        <begin position="97"/>
        <end position="220"/>
    </location>
</feature>
<keyword evidence="4" id="KW-0812">Transmembrane</keyword>